<evidence type="ECO:0000256" key="1">
    <source>
        <dbReference type="SAM" id="Phobius"/>
    </source>
</evidence>
<name>A0A090IR98_9BACI</name>
<dbReference type="Proteomes" id="UP000040576">
    <property type="component" value="Unassembled WGS sequence"/>
</dbReference>
<keyword evidence="4" id="KW-1185">Reference proteome</keyword>
<keyword evidence="1" id="KW-1133">Transmembrane helix</keyword>
<feature type="transmembrane region" description="Helical" evidence="1">
    <location>
        <begin position="18"/>
        <end position="39"/>
    </location>
</feature>
<accession>A0A090IR98</accession>
<sequence>MSNFQRPKIRIPKTKSEWVWDVIGYTCYIGSIVFLLTIWNRLPNQVPAHFNLAGEVDRWGSKWELIILPIIGGITLIIMQFLEKHPEVHNYPSRLNESNAPQFYLLSRKMLNQVKNMCSLIFTAIILESVTIALKWGKGFGVWFLPVLIIAAFIPLMIGLIQQRKIK</sequence>
<keyword evidence="1" id="KW-0812">Transmembrane</keyword>
<reference evidence="3 4" key="1">
    <citation type="submission" date="2014-07" db="EMBL/GenBank/DDBJ databases">
        <authorList>
            <person name="Wibberg Daniel"/>
        </authorList>
    </citation>
    <scope>NUCLEOTIDE SEQUENCE [LARGE SCALE GENOMIC DNA]</scope>
</reference>
<dbReference type="InterPro" id="IPR012867">
    <property type="entry name" value="DUF1648"/>
</dbReference>
<feature type="transmembrane region" description="Helical" evidence="1">
    <location>
        <begin position="65"/>
        <end position="82"/>
    </location>
</feature>
<feature type="transmembrane region" description="Helical" evidence="1">
    <location>
        <begin position="117"/>
        <end position="134"/>
    </location>
</feature>
<protein>
    <recommendedName>
        <fullName evidence="2">DUF1648 domain-containing protein</fullName>
    </recommendedName>
</protein>
<feature type="domain" description="DUF1648" evidence="2">
    <location>
        <begin position="29"/>
        <end position="72"/>
    </location>
</feature>
<gene>
    <name evidence="3" type="ORF">BT1A1_0326</name>
</gene>
<dbReference type="RefSeq" id="WP_034767385.1">
    <property type="nucleotide sequence ID" value="NZ_CCRF01000010.1"/>
</dbReference>
<organism evidence="3 4">
    <name type="scientific">Caldibacillus thermoamylovorans</name>
    <dbReference type="NCBI Taxonomy" id="35841"/>
    <lineage>
        <taxon>Bacteria</taxon>
        <taxon>Bacillati</taxon>
        <taxon>Bacillota</taxon>
        <taxon>Bacilli</taxon>
        <taxon>Bacillales</taxon>
        <taxon>Bacillaceae</taxon>
        <taxon>Caldibacillus</taxon>
    </lineage>
</organism>
<evidence type="ECO:0000313" key="3">
    <source>
        <dbReference type="EMBL" id="CEE00187.1"/>
    </source>
</evidence>
<dbReference type="AlphaFoldDB" id="A0A090IR98"/>
<proteinExistence type="predicted"/>
<dbReference type="EMBL" id="CCRF01000010">
    <property type="protein sequence ID" value="CEE00187.1"/>
    <property type="molecule type" value="Genomic_DNA"/>
</dbReference>
<evidence type="ECO:0000313" key="4">
    <source>
        <dbReference type="Proteomes" id="UP000040576"/>
    </source>
</evidence>
<dbReference type="Pfam" id="PF07853">
    <property type="entry name" value="DUF1648"/>
    <property type="match status" value="1"/>
</dbReference>
<feature type="transmembrane region" description="Helical" evidence="1">
    <location>
        <begin position="140"/>
        <end position="161"/>
    </location>
</feature>
<keyword evidence="1" id="KW-0472">Membrane</keyword>
<evidence type="ECO:0000259" key="2">
    <source>
        <dbReference type="Pfam" id="PF07853"/>
    </source>
</evidence>